<accession>A0ABV3XUQ9</accession>
<dbReference type="InterPro" id="IPR001173">
    <property type="entry name" value="Glyco_trans_2-like"/>
</dbReference>
<dbReference type="Gene3D" id="3.90.550.10">
    <property type="entry name" value="Spore Coat Polysaccharide Biosynthesis Protein SpsA, Chain A"/>
    <property type="match status" value="1"/>
</dbReference>
<dbReference type="Pfam" id="PF00535">
    <property type="entry name" value="Glycos_transf_2"/>
    <property type="match status" value="1"/>
</dbReference>
<dbReference type="EMBL" id="JBEHHI010000001">
    <property type="protein sequence ID" value="MEX5728142.1"/>
    <property type="molecule type" value="Genomic_DNA"/>
</dbReference>
<name>A0ABV3XUQ9_9RHOB</name>
<dbReference type="Gene3D" id="3.40.50.2000">
    <property type="entry name" value="Glycogen Phosphorylase B"/>
    <property type="match status" value="2"/>
</dbReference>
<keyword evidence="5" id="KW-1185">Reference proteome</keyword>
<evidence type="ECO:0000259" key="2">
    <source>
        <dbReference type="Pfam" id="PF00535"/>
    </source>
</evidence>
<dbReference type="CDD" id="cd03801">
    <property type="entry name" value="GT4_PimA-like"/>
    <property type="match status" value="1"/>
</dbReference>
<dbReference type="CDD" id="cd00761">
    <property type="entry name" value="Glyco_tranf_GTA_type"/>
    <property type="match status" value="1"/>
</dbReference>
<evidence type="ECO:0000313" key="5">
    <source>
        <dbReference type="Proteomes" id="UP001560019"/>
    </source>
</evidence>
<sequence>MTDAFDPDWYAAAYPDVAAAGLSPHDHFTRFGQAEGRWPARPEAPGLEDDLWAGFEAEAEPALRALADGPEGANRDWANWALARRAASLGDWAEADRRMTAFRAGGFGAALIGGPGPPVLAVLSAARVGARRRAAQIVAEETATRGPLHELRLAGAAARGRARDAVAALNAVYAEAGRAAVRLRLGRAPALDRLMPGRPAAAPENGPQVSVIVPAYRAEAVIDTALAGLRAQSWRNLEILVVDDGSPDGTRAVAERHAEADERVKMLPAARNQGAYPARNLGLAAAAGAFVTVHDADDWSHPEKIAAQVAPLIERDDLMATVSHWCRATPELGFTRWRVEPEGLVHRNVSSLMIRAELRERLGYWDRVKVNADTEYYYRVQRAFGPAAIAEVLPGVPMALGRVDPASLTQAGPTHARTQHHGLRHDYHQAALRWHERASTPEDLYLPQHPARRPFDIPEEIGLGDPPAALTDDDIIRHSALFDGRWYLSSYEDVRRAGRDPALHYLESGAAQGRDPSPLFSTTGYRLANDTGEANPLLHWETEGRAAGLPARPVFEGQARVEGPVLLVFAHQANQVIFGAERSLLDMLGRFAAEGWAAHAVLPAVHNPDYMDMIRAQAAAVHVLPYRWRRAGRAPHPDTLAAMADLIEATGAREVHVNTLVLDAPLLAARQAGVPGIAHVRELLDEDPDLCATLGEGPAEARAWLLAHADRFVANSPPVAKWLACPERTEVHLNPIDPALFELPPPVPEGPVRVAMISSNVTKKGIADFVAMARALQGRGVDLRCLLIGPETPDLAALRPLPDNVETPGYIDSPAAALSNADIVVSLSKFAESFGRTVTEAMAAARPVVCYARGMPQELVQDGQSGRVVPADDPEAAATAVADMVADPDRLARMGAAARTRARELRQG</sequence>
<dbReference type="InterPro" id="IPR028098">
    <property type="entry name" value="Glyco_trans_4-like_N"/>
</dbReference>
<dbReference type="SUPFAM" id="SSF53756">
    <property type="entry name" value="UDP-Glycosyltransferase/glycogen phosphorylase"/>
    <property type="match status" value="1"/>
</dbReference>
<dbReference type="Pfam" id="PF13439">
    <property type="entry name" value="Glyco_transf_4"/>
    <property type="match status" value="1"/>
</dbReference>
<dbReference type="InterPro" id="IPR050834">
    <property type="entry name" value="Glycosyltransf_2"/>
</dbReference>
<evidence type="ECO:0000313" key="4">
    <source>
        <dbReference type="EMBL" id="MEX5728142.1"/>
    </source>
</evidence>
<evidence type="ECO:0000259" key="1">
    <source>
        <dbReference type="Pfam" id="PF00534"/>
    </source>
</evidence>
<dbReference type="Pfam" id="PF00534">
    <property type="entry name" value="Glycos_transf_1"/>
    <property type="match status" value="1"/>
</dbReference>
<feature type="domain" description="Glycosyltransferase subfamily 4-like N-terminal" evidence="3">
    <location>
        <begin position="579"/>
        <end position="739"/>
    </location>
</feature>
<proteinExistence type="predicted"/>
<dbReference type="RefSeq" id="WP_125408494.1">
    <property type="nucleotide sequence ID" value="NZ_JBEHHI010000001.1"/>
</dbReference>
<evidence type="ECO:0000259" key="3">
    <source>
        <dbReference type="Pfam" id="PF13439"/>
    </source>
</evidence>
<feature type="domain" description="Glycosyl transferase family 1" evidence="1">
    <location>
        <begin position="748"/>
        <end position="900"/>
    </location>
</feature>
<dbReference type="Proteomes" id="UP001560019">
    <property type="component" value="Unassembled WGS sequence"/>
</dbReference>
<dbReference type="InterPro" id="IPR001296">
    <property type="entry name" value="Glyco_trans_1"/>
</dbReference>
<dbReference type="SUPFAM" id="SSF53448">
    <property type="entry name" value="Nucleotide-diphospho-sugar transferases"/>
    <property type="match status" value="1"/>
</dbReference>
<dbReference type="InterPro" id="IPR029044">
    <property type="entry name" value="Nucleotide-diphossugar_trans"/>
</dbReference>
<dbReference type="PANTHER" id="PTHR43685:SF10">
    <property type="entry name" value="LACTO-N-NEOTETRAOSE BIOSYNTHESIS GLYCOSYL TRANSFERASE LGTA"/>
    <property type="match status" value="1"/>
</dbReference>
<dbReference type="PANTHER" id="PTHR43685">
    <property type="entry name" value="GLYCOSYLTRANSFERASE"/>
    <property type="match status" value="1"/>
</dbReference>
<comment type="caution">
    <text evidence="4">The sequence shown here is derived from an EMBL/GenBank/DDBJ whole genome shotgun (WGS) entry which is preliminary data.</text>
</comment>
<feature type="domain" description="Glycosyltransferase 2-like" evidence="2">
    <location>
        <begin position="210"/>
        <end position="319"/>
    </location>
</feature>
<organism evidence="4 5">
    <name type="scientific">Rhodovulum iodosum</name>
    <dbReference type="NCBI Taxonomy" id="68291"/>
    <lineage>
        <taxon>Bacteria</taxon>
        <taxon>Pseudomonadati</taxon>
        <taxon>Pseudomonadota</taxon>
        <taxon>Alphaproteobacteria</taxon>
        <taxon>Rhodobacterales</taxon>
        <taxon>Paracoccaceae</taxon>
        <taxon>Rhodovulum</taxon>
    </lineage>
</organism>
<reference evidence="4 5" key="1">
    <citation type="submission" date="2024-06" db="EMBL/GenBank/DDBJ databases">
        <title>Genome of Rhodovulum iodosum, a marine photoferrotroph.</title>
        <authorList>
            <person name="Bianchini G."/>
            <person name="Nikeleit V."/>
            <person name="Kappler A."/>
            <person name="Bryce C."/>
            <person name="Sanchez-Baracaldo P."/>
        </authorList>
    </citation>
    <scope>NUCLEOTIDE SEQUENCE [LARGE SCALE GENOMIC DNA]</scope>
    <source>
        <strain evidence="4 5">UT/N1</strain>
    </source>
</reference>
<gene>
    <name evidence="4" type="ORF">Ga0609869_001495</name>
</gene>
<protein>
    <submittedName>
        <fullName evidence="4">Glycosyltransferase involved in cell wall biosynthesis</fullName>
    </submittedName>
</protein>